<evidence type="ECO:0000313" key="8">
    <source>
        <dbReference type="EMBL" id="SEL62771.1"/>
    </source>
</evidence>
<dbReference type="OrthoDB" id="597333at2"/>
<evidence type="ECO:0000256" key="1">
    <source>
        <dbReference type="ARBA" id="ARBA00004651"/>
    </source>
</evidence>
<evidence type="ECO:0000256" key="3">
    <source>
        <dbReference type="ARBA" id="ARBA00022692"/>
    </source>
</evidence>
<dbReference type="PANTHER" id="PTHR35007:SF1">
    <property type="entry name" value="PILUS ASSEMBLY PROTEIN"/>
    <property type="match status" value="1"/>
</dbReference>
<feature type="domain" description="Type II secretion system protein GspF" evidence="7">
    <location>
        <begin position="155"/>
        <end position="279"/>
    </location>
</feature>
<feature type="transmembrane region" description="Helical" evidence="6">
    <location>
        <begin position="6"/>
        <end position="25"/>
    </location>
</feature>
<dbReference type="Pfam" id="PF00482">
    <property type="entry name" value="T2SSF"/>
    <property type="match status" value="1"/>
</dbReference>
<dbReference type="InterPro" id="IPR042094">
    <property type="entry name" value="T2SS_GspF_sf"/>
</dbReference>
<evidence type="ECO:0000256" key="5">
    <source>
        <dbReference type="ARBA" id="ARBA00023136"/>
    </source>
</evidence>
<accession>A0A1H7RRB8</accession>
<evidence type="ECO:0000256" key="4">
    <source>
        <dbReference type="ARBA" id="ARBA00022989"/>
    </source>
</evidence>
<feature type="transmembrane region" description="Helical" evidence="6">
    <location>
        <begin position="119"/>
        <end position="136"/>
    </location>
</feature>
<dbReference type="RefSeq" id="WP_090551668.1">
    <property type="nucleotide sequence ID" value="NZ_FNSR01000003.1"/>
</dbReference>
<feature type="transmembrane region" description="Helical" evidence="6">
    <location>
        <begin position="92"/>
        <end position="113"/>
    </location>
</feature>
<dbReference type="STRING" id="416943.SAMN05445871_5530"/>
<dbReference type="PANTHER" id="PTHR35007">
    <property type="entry name" value="INTEGRAL MEMBRANE PROTEIN-RELATED"/>
    <property type="match status" value="1"/>
</dbReference>
<feature type="transmembrane region" description="Helical" evidence="6">
    <location>
        <begin position="263"/>
        <end position="283"/>
    </location>
</feature>
<dbReference type="GO" id="GO:0005886">
    <property type="term" value="C:plasma membrane"/>
    <property type="evidence" value="ECO:0007669"/>
    <property type="project" value="UniProtKB-SubCell"/>
</dbReference>
<organism evidence="8 9">
    <name type="scientific">Paraburkholderia caballeronis</name>
    <dbReference type="NCBI Taxonomy" id="416943"/>
    <lineage>
        <taxon>Bacteria</taxon>
        <taxon>Pseudomonadati</taxon>
        <taxon>Pseudomonadota</taxon>
        <taxon>Betaproteobacteria</taxon>
        <taxon>Burkholderiales</taxon>
        <taxon>Burkholderiaceae</taxon>
        <taxon>Paraburkholderia</taxon>
    </lineage>
</organism>
<evidence type="ECO:0000259" key="7">
    <source>
        <dbReference type="Pfam" id="PF00482"/>
    </source>
</evidence>
<sequence length="324" mass="34843">MSLVDLATAAGFVCVLILGAMLMVWQDLRSERPEALIRARMAAAFRSEKEGVAALDAVQASTGGGWLGALAERPDLLGAKLARLRTVAPRGATVVGAGAVAALLVALAVPRFVSLPGSVQLLMAIVLPAIAVVRLYRMLVERFRQGFLASLPDAIDMIVRAVRAGIPVMQVIPVAAEECPPPLGREFKRMGDALQVGMDLEEVLNAAMKRVQIADFSFFCVCLLLQRETGGQLGETLENLAGIVRSRREIRQKTRALTAESRITVKILAAVPVFIGGFLYVSNRAYIEVLFYTQTGNYVLMASVISIIVGIVIINKIGNLDTSR</sequence>
<dbReference type="InterPro" id="IPR018076">
    <property type="entry name" value="T2SS_GspF_dom"/>
</dbReference>
<keyword evidence="5 6" id="KW-0472">Membrane</keyword>
<dbReference type="Proteomes" id="UP000199120">
    <property type="component" value="Unassembled WGS sequence"/>
</dbReference>
<evidence type="ECO:0000256" key="2">
    <source>
        <dbReference type="ARBA" id="ARBA00022475"/>
    </source>
</evidence>
<feature type="transmembrane region" description="Helical" evidence="6">
    <location>
        <begin position="295"/>
        <end position="314"/>
    </location>
</feature>
<name>A0A1H7RRB8_9BURK</name>
<dbReference type="EMBL" id="FOAJ01000010">
    <property type="protein sequence ID" value="SEL62771.1"/>
    <property type="molecule type" value="Genomic_DNA"/>
</dbReference>
<keyword evidence="9" id="KW-1185">Reference proteome</keyword>
<comment type="subcellular location">
    <subcellularLocation>
        <location evidence="1">Cell membrane</location>
        <topology evidence="1">Multi-pass membrane protein</topology>
    </subcellularLocation>
</comment>
<keyword evidence="4 6" id="KW-1133">Transmembrane helix</keyword>
<gene>
    <name evidence="8" type="ORF">SAMN05192542_110156</name>
</gene>
<evidence type="ECO:0000256" key="6">
    <source>
        <dbReference type="SAM" id="Phobius"/>
    </source>
</evidence>
<keyword evidence="3 6" id="KW-0812">Transmembrane</keyword>
<dbReference type="AlphaFoldDB" id="A0A1H7RRB8"/>
<reference evidence="9" key="1">
    <citation type="submission" date="2016-10" db="EMBL/GenBank/DDBJ databases">
        <authorList>
            <person name="Varghese N."/>
            <person name="Submissions S."/>
        </authorList>
    </citation>
    <scope>NUCLEOTIDE SEQUENCE [LARGE SCALE GENOMIC DNA]</scope>
    <source>
        <strain evidence="9">LMG 26416</strain>
    </source>
</reference>
<protein>
    <submittedName>
        <fullName evidence="8">Flp pilus assembly protein TadB</fullName>
    </submittedName>
</protein>
<proteinExistence type="predicted"/>
<keyword evidence="2" id="KW-1003">Cell membrane</keyword>
<evidence type="ECO:0000313" key="9">
    <source>
        <dbReference type="Proteomes" id="UP000199120"/>
    </source>
</evidence>
<dbReference type="Gene3D" id="1.20.81.30">
    <property type="entry name" value="Type II secretion system (T2SS), domain F"/>
    <property type="match status" value="1"/>
</dbReference>